<name>A0A820ER07_9BILA</name>
<evidence type="ECO:0000313" key="1">
    <source>
        <dbReference type="EMBL" id="CAF1508061.1"/>
    </source>
</evidence>
<dbReference type="Gene3D" id="3.10.20.90">
    <property type="entry name" value="Phosphatidylinositol 3-kinase Catalytic Subunit, Chain A, domain 1"/>
    <property type="match status" value="1"/>
</dbReference>
<reference evidence="2" key="1">
    <citation type="submission" date="2021-02" db="EMBL/GenBank/DDBJ databases">
        <authorList>
            <person name="Nowell W R."/>
        </authorList>
    </citation>
    <scope>NUCLEOTIDE SEQUENCE</scope>
</reference>
<dbReference type="Proteomes" id="UP000663882">
    <property type="component" value="Unassembled WGS sequence"/>
</dbReference>
<dbReference type="EMBL" id="CAJNOO010012528">
    <property type="protein sequence ID" value="CAF1508061.1"/>
    <property type="molecule type" value="Genomic_DNA"/>
</dbReference>
<evidence type="ECO:0000313" key="2">
    <source>
        <dbReference type="EMBL" id="CAF4250097.1"/>
    </source>
</evidence>
<dbReference type="Proteomes" id="UP000663823">
    <property type="component" value="Unassembled WGS sequence"/>
</dbReference>
<dbReference type="EMBL" id="CAJOAX010032220">
    <property type="protein sequence ID" value="CAF4250097.1"/>
    <property type="molecule type" value="Genomic_DNA"/>
</dbReference>
<feature type="non-terminal residue" evidence="2">
    <location>
        <position position="1"/>
    </location>
</feature>
<evidence type="ECO:0000313" key="3">
    <source>
        <dbReference type="Proteomes" id="UP000663823"/>
    </source>
</evidence>
<proteinExistence type="predicted"/>
<accession>A0A820ER07</accession>
<gene>
    <name evidence="2" type="ORF">OTI717_LOCUS40406</name>
    <name evidence="1" type="ORF">RFH988_LOCUS38984</name>
</gene>
<protein>
    <submittedName>
        <fullName evidence="2">Uncharacterized protein</fullName>
    </submittedName>
</protein>
<dbReference type="AlphaFoldDB" id="A0A820ER07"/>
<comment type="caution">
    <text evidence="2">The sequence shown here is derived from an EMBL/GenBank/DDBJ whole genome shotgun (WGS) entry which is preliminary data.</text>
</comment>
<sequence length="64" mass="7643">RRRLSEDEQSLEYIDYSLHERLINITSSSSSSYERIHREYPDRCPVIVERAPNSRIADLLSKKY</sequence>
<organism evidence="2 3">
    <name type="scientific">Rotaria sordida</name>
    <dbReference type="NCBI Taxonomy" id="392033"/>
    <lineage>
        <taxon>Eukaryota</taxon>
        <taxon>Metazoa</taxon>
        <taxon>Spiralia</taxon>
        <taxon>Gnathifera</taxon>
        <taxon>Rotifera</taxon>
        <taxon>Eurotatoria</taxon>
        <taxon>Bdelloidea</taxon>
        <taxon>Philodinida</taxon>
        <taxon>Philodinidae</taxon>
        <taxon>Rotaria</taxon>
    </lineage>
</organism>
<dbReference type="OrthoDB" id="6738456at2759"/>